<reference evidence="3 4" key="1">
    <citation type="submission" date="2023-01" db="EMBL/GenBank/DDBJ databases">
        <title>Analysis of 21 Apiospora genomes using comparative genomics revels a genus with tremendous synthesis potential of carbohydrate active enzymes and secondary metabolites.</title>
        <authorList>
            <person name="Sorensen T."/>
        </authorList>
    </citation>
    <scope>NUCLEOTIDE SEQUENCE [LARGE SCALE GENOMIC DNA]</scope>
    <source>
        <strain evidence="3 4">CBS 117206</strain>
    </source>
</reference>
<feature type="transmembrane region" description="Helical" evidence="2">
    <location>
        <begin position="205"/>
        <end position="228"/>
    </location>
</feature>
<sequence length="414" mass="45011">MAAAMTTTTDPSDAPTTTERGAGPLTTVFHTPEFCEPGRWTDLATPPLSSSICMPPNFMQYFGNRAGMYSPGICPMGYTAGCAYPTSLPSTDNGKQLFGGPLLAGETGQICCPTSYTCYTGPQTFPDMPYRKCISAGASSRTFVEDRVTHTSRNMVYAIQVRWQSSDLSKFETDPTVPGSTFNGPTATSTPDPGDDGPPRLPLNIVIAICIAVFLIALLLGVVAWLFWRRHFWKQQTIHRQLASTPDLSESHFRDQQHSESSPTQPTAIFTRQPRAPFSRPGTEMTVSPLTPGGNGMDDRLGSTIHEVDANTRPWLELETREEVQELPSTSFAAELEGSTPASARILQQQRQQRLEKETEAYTTSTTSQGEEAATDEKSAFGGGTDGSVTRRRKSLGANRLTQQNPPPPYGDAP</sequence>
<dbReference type="Proteomes" id="UP001392437">
    <property type="component" value="Unassembled WGS sequence"/>
</dbReference>
<feature type="region of interest" description="Disordered" evidence="1">
    <location>
        <begin position="249"/>
        <end position="302"/>
    </location>
</feature>
<feature type="region of interest" description="Disordered" evidence="1">
    <location>
        <begin position="347"/>
        <end position="414"/>
    </location>
</feature>
<keyword evidence="2" id="KW-1133">Transmembrane helix</keyword>
<accession>A0AAW0QHP6</accession>
<keyword evidence="4" id="KW-1185">Reference proteome</keyword>
<evidence type="ECO:0000313" key="4">
    <source>
        <dbReference type="Proteomes" id="UP001392437"/>
    </source>
</evidence>
<feature type="compositionally biased region" description="Low complexity" evidence="1">
    <location>
        <begin position="1"/>
        <end position="18"/>
    </location>
</feature>
<keyword evidence="2" id="KW-0472">Membrane</keyword>
<feature type="compositionally biased region" description="Polar residues" evidence="1">
    <location>
        <begin position="361"/>
        <end position="370"/>
    </location>
</feature>
<evidence type="ECO:0000256" key="2">
    <source>
        <dbReference type="SAM" id="Phobius"/>
    </source>
</evidence>
<dbReference type="AlphaFoldDB" id="A0AAW0QHP6"/>
<organism evidence="3 4">
    <name type="scientific">Apiospora kogelbergensis</name>
    <dbReference type="NCBI Taxonomy" id="1337665"/>
    <lineage>
        <taxon>Eukaryota</taxon>
        <taxon>Fungi</taxon>
        <taxon>Dikarya</taxon>
        <taxon>Ascomycota</taxon>
        <taxon>Pezizomycotina</taxon>
        <taxon>Sordariomycetes</taxon>
        <taxon>Xylariomycetidae</taxon>
        <taxon>Amphisphaeriales</taxon>
        <taxon>Apiosporaceae</taxon>
        <taxon>Apiospora</taxon>
    </lineage>
</organism>
<evidence type="ECO:0000256" key="1">
    <source>
        <dbReference type="SAM" id="MobiDB-lite"/>
    </source>
</evidence>
<comment type="caution">
    <text evidence="3">The sequence shown here is derived from an EMBL/GenBank/DDBJ whole genome shotgun (WGS) entry which is preliminary data.</text>
</comment>
<protein>
    <submittedName>
        <fullName evidence="3">Uncharacterized protein</fullName>
    </submittedName>
</protein>
<feature type="compositionally biased region" description="Basic and acidic residues" evidence="1">
    <location>
        <begin position="249"/>
        <end position="258"/>
    </location>
</feature>
<feature type="compositionally biased region" description="Polar residues" evidence="1">
    <location>
        <begin position="259"/>
        <end position="270"/>
    </location>
</feature>
<feature type="region of interest" description="Disordered" evidence="1">
    <location>
        <begin position="170"/>
        <end position="196"/>
    </location>
</feature>
<name>A0AAW0QHP6_9PEZI</name>
<evidence type="ECO:0000313" key="3">
    <source>
        <dbReference type="EMBL" id="KAK8096220.1"/>
    </source>
</evidence>
<proteinExistence type="predicted"/>
<feature type="compositionally biased region" description="Pro residues" evidence="1">
    <location>
        <begin position="405"/>
        <end position="414"/>
    </location>
</feature>
<keyword evidence="2" id="KW-0812">Transmembrane</keyword>
<feature type="region of interest" description="Disordered" evidence="1">
    <location>
        <begin position="1"/>
        <end position="26"/>
    </location>
</feature>
<dbReference type="EMBL" id="JAQQWP010000011">
    <property type="protein sequence ID" value="KAK8096220.1"/>
    <property type="molecule type" value="Genomic_DNA"/>
</dbReference>
<gene>
    <name evidence="3" type="ORF">PG999_014242</name>
</gene>